<feature type="binding site" evidence="11">
    <location>
        <position position="257"/>
    </location>
    <ligand>
        <name>Zn(2+)</name>
        <dbReference type="ChEBI" id="CHEBI:29105"/>
    </ligand>
</feature>
<evidence type="ECO:0000256" key="9">
    <source>
        <dbReference type="ARBA" id="ARBA00039149"/>
    </source>
</evidence>
<accession>A0A1I4CA94</accession>
<evidence type="ECO:0000256" key="5">
    <source>
        <dbReference type="ARBA" id="ARBA00022785"/>
    </source>
</evidence>
<dbReference type="GO" id="GO:0008270">
    <property type="term" value="F:zinc ion binding"/>
    <property type="evidence" value="ECO:0007669"/>
    <property type="project" value="UniProtKB-UniRule"/>
</dbReference>
<dbReference type="GO" id="GO:0005524">
    <property type="term" value="F:ATP binding"/>
    <property type="evidence" value="ECO:0007669"/>
    <property type="project" value="UniProtKB-UniRule"/>
</dbReference>
<protein>
    <recommendedName>
        <fullName evidence="9 11">7-cyano-7-deazaguanine synthase</fullName>
        <ecNumber evidence="9 11">6.3.4.20</ecNumber>
    </recommendedName>
    <alternativeName>
        <fullName evidence="11">7-cyano-7-carbaguanine synthase</fullName>
    </alternativeName>
    <alternativeName>
        <fullName evidence="11">PreQ(0) synthase</fullName>
    </alternativeName>
    <alternativeName>
        <fullName evidence="11">Queuosine biosynthesis protein QueC</fullName>
    </alternativeName>
</protein>
<dbReference type="CDD" id="cd01995">
    <property type="entry name" value="QueC-like"/>
    <property type="match status" value="1"/>
</dbReference>
<keyword evidence="6 11" id="KW-0862">Zinc</keyword>
<dbReference type="SUPFAM" id="SSF52402">
    <property type="entry name" value="Adenine nucleotide alpha hydrolases-like"/>
    <property type="match status" value="1"/>
</dbReference>
<evidence type="ECO:0000256" key="1">
    <source>
        <dbReference type="ARBA" id="ARBA00005061"/>
    </source>
</evidence>
<feature type="binding site" evidence="11">
    <location>
        <position position="251"/>
    </location>
    <ligand>
        <name>Zn(2+)</name>
        <dbReference type="ChEBI" id="CHEBI:29105"/>
    </ligand>
</feature>
<comment type="function">
    <text evidence="11">Catalyzes the ATP-dependent conversion of 7-carboxy-7-deazaguanine (CDG) to 7-cyano-7-deazaguanine (preQ(0)).</text>
</comment>
<dbReference type="AlphaFoldDB" id="A0A1I4CA94"/>
<dbReference type="Proteomes" id="UP000199473">
    <property type="component" value="Unassembled WGS sequence"/>
</dbReference>
<dbReference type="InterPro" id="IPR018317">
    <property type="entry name" value="QueC"/>
</dbReference>
<dbReference type="GO" id="GO:0016879">
    <property type="term" value="F:ligase activity, forming carbon-nitrogen bonds"/>
    <property type="evidence" value="ECO:0007669"/>
    <property type="project" value="UniProtKB-UniRule"/>
</dbReference>
<feature type="binding site" evidence="11">
    <location>
        <position position="254"/>
    </location>
    <ligand>
        <name>Zn(2+)</name>
        <dbReference type="ChEBI" id="CHEBI:29105"/>
    </ligand>
</feature>
<evidence type="ECO:0000256" key="3">
    <source>
        <dbReference type="ARBA" id="ARBA00022723"/>
    </source>
</evidence>
<name>A0A1I4CA94_9PROT</name>
<organism evidence="13 14">
    <name type="scientific">Falsiroseomonas stagni DSM 19981</name>
    <dbReference type="NCBI Taxonomy" id="1123062"/>
    <lineage>
        <taxon>Bacteria</taxon>
        <taxon>Pseudomonadati</taxon>
        <taxon>Pseudomonadota</taxon>
        <taxon>Alphaproteobacteria</taxon>
        <taxon>Acetobacterales</taxon>
        <taxon>Roseomonadaceae</taxon>
        <taxon>Falsiroseomonas</taxon>
    </lineage>
</organism>
<dbReference type="UniPathway" id="UPA00391"/>
<dbReference type="RefSeq" id="WP_092961232.1">
    <property type="nucleotide sequence ID" value="NZ_FOSQ01000007.1"/>
</dbReference>
<evidence type="ECO:0000256" key="11">
    <source>
        <dbReference type="HAMAP-Rule" id="MF_01633"/>
    </source>
</evidence>
<comment type="pathway">
    <text evidence="1 11">Purine metabolism; 7-cyano-7-deazaguanine biosynthesis.</text>
</comment>
<dbReference type="PIRSF" id="PIRSF006293">
    <property type="entry name" value="ExsB"/>
    <property type="match status" value="1"/>
</dbReference>
<evidence type="ECO:0000256" key="6">
    <source>
        <dbReference type="ARBA" id="ARBA00022833"/>
    </source>
</evidence>
<gene>
    <name evidence="11" type="primary">queC</name>
    <name evidence="13" type="ORF">SAMN02745775_10732</name>
</gene>
<evidence type="ECO:0000313" key="13">
    <source>
        <dbReference type="EMBL" id="SFK77237.1"/>
    </source>
</evidence>
<keyword evidence="4 11" id="KW-0547">Nucleotide-binding</keyword>
<feature type="region of interest" description="Disordered" evidence="12">
    <location>
        <begin position="1"/>
        <end position="38"/>
    </location>
</feature>
<dbReference type="InterPro" id="IPR014729">
    <property type="entry name" value="Rossmann-like_a/b/a_fold"/>
</dbReference>
<keyword evidence="7 11" id="KW-0067">ATP-binding</keyword>
<dbReference type="OrthoDB" id="9789567at2"/>
<keyword evidence="3 11" id="KW-0479">Metal-binding</keyword>
<sequence length="270" mass="29175">MIPSVAGAASRPPAAGEAANAARRQSGEPSARSARPAIEGERSDKALVLFSGGQDSATCLAWALDRYAAVETLGFDYGQRHVVELETRAAFRAHVAAHPVWGGRLGADHIIKIDALGAISETSLTRDVAIEMETGGLPNTFVPGRNLIFLTFAAALAFRRGLKHIVTGVCETDYSGYPDCRDDTIKALQVALNLGMEKRFVLHTPLMWRDKAATWQLAQELGGDGLVEAIRTITHSCYLGDRTPHEWGAGCGHCPACDLRERGWRKWKAA</sequence>
<dbReference type="HAMAP" id="MF_01633">
    <property type="entry name" value="QueC"/>
    <property type="match status" value="1"/>
</dbReference>
<evidence type="ECO:0000313" key="14">
    <source>
        <dbReference type="Proteomes" id="UP000199473"/>
    </source>
</evidence>
<feature type="binding site" evidence="11">
    <location>
        <position position="237"/>
    </location>
    <ligand>
        <name>Zn(2+)</name>
        <dbReference type="ChEBI" id="CHEBI:29105"/>
    </ligand>
</feature>
<keyword evidence="14" id="KW-1185">Reference proteome</keyword>
<feature type="binding site" evidence="11">
    <location>
        <begin position="50"/>
        <end position="60"/>
    </location>
    <ligand>
        <name>ATP</name>
        <dbReference type="ChEBI" id="CHEBI:30616"/>
    </ligand>
</feature>
<dbReference type="PANTHER" id="PTHR42914:SF1">
    <property type="entry name" value="7-CYANO-7-DEAZAGUANINE SYNTHASE"/>
    <property type="match status" value="1"/>
</dbReference>
<evidence type="ECO:0000256" key="7">
    <source>
        <dbReference type="ARBA" id="ARBA00022840"/>
    </source>
</evidence>
<dbReference type="NCBIfam" id="TIGR00364">
    <property type="entry name" value="7-cyano-7-deazaguanine synthase QueC"/>
    <property type="match status" value="1"/>
</dbReference>
<evidence type="ECO:0000256" key="10">
    <source>
        <dbReference type="ARBA" id="ARBA00047890"/>
    </source>
</evidence>
<evidence type="ECO:0000256" key="12">
    <source>
        <dbReference type="SAM" id="MobiDB-lite"/>
    </source>
</evidence>
<proteinExistence type="inferred from homology"/>
<comment type="cofactor">
    <cofactor evidence="11">
        <name>Zn(2+)</name>
        <dbReference type="ChEBI" id="CHEBI:29105"/>
    </cofactor>
    <text evidence="11">Binds 1 zinc ion per subunit.</text>
</comment>
<reference evidence="13 14" key="1">
    <citation type="submission" date="2016-10" db="EMBL/GenBank/DDBJ databases">
        <authorList>
            <person name="de Groot N.N."/>
        </authorList>
    </citation>
    <scope>NUCLEOTIDE SEQUENCE [LARGE SCALE GENOMIC DNA]</scope>
    <source>
        <strain evidence="13 14">DSM 19981</strain>
    </source>
</reference>
<dbReference type="Pfam" id="PF06508">
    <property type="entry name" value="QueC"/>
    <property type="match status" value="1"/>
</dbReference>
<dbReference type="STRING" id="1123062.SAMN02745775_10732"/>
<comment type="similarity">
    <text evidence="8 11">Belongs to the QueC family.</text>
</comment>
<feature type="compositionally biased region" description="Low complexity" evidence="12">
    <location>
        <begin position="1"/>
        <end position="24"/>
    </location>
</feature>
<dbReference type="EMBL" id="FOSQ01000007">
    <property type="protein sequence ID" value="SFK77237.1"/>
    <property type="molecule type" value="Genomic_DNA"/>
</dbReference>
<keyword evidence="5 11" id="KW-0671">Queuosine biosynthesis</keyword>
<dbReference type="Gene3D" id="3.40.50.620">
    <property type="entry name" value="HUPs"/>
    <property type="match status" value="1"/>
</dbReference>
<evidence type="ECO:0000256" key="2">
    <source>
        <dbReference type="ARBA" id="ARBA00022598"/>
    </source>
</evidence>
<dbReference type="PANTHER" id="PTHR42914">
    <property type="entry name" value="7-CYANO-7-DEAZAGUANINE SYNTHASE"/>
    <property type="match status" value="1"/>
</dbReference>
<dbReference type="EC" id="6.3.4.20" evidence="9 11"/>
<evidence type="ECO:0000256" key="4">
    <source>
        <dbReference type="ARBA" id="ARBA00022741"/>
    </source>
</evidence>
<comment type="catalytic activity">
    <reaction evidence="10 11">
        <text>7-carboxy-7-carbaguanine + NH4(+) + 2 ATP = 7-cyano-7-carbaguanine + 2 AMP + 2 diphosphate + 2 H(+)</text>
        <dbReference type="Rhea" id="RHEA:27982"/>
        <dbReference type="ChEBI" id="CHEBI:15378"/>
        <dbReference type="ChEBI" id="CHEBI:28938"/>
        <dbReference type="ChEBI" id="CHEBI:30616"/>
        <dbReference type="ChEBI" id="CHEBI:33019"/>
        <dbReference type="ChEBI" id="CHEBI:45075"/>
        <dbReference type="ChEBI" id="CHEBI:61036"/>
        <dbReference type="ChEBI" id="CHEBI:456215"/>
        <dbReference type="EC" id="6.3.4.20"/>
    </reaction>
</comment>
<dbReference type="GO" id="GO:0008616">
    <property type="term" value="P:tRNA queuosine(34) biosynthetic process"/>
    <property type="evidence" value="ECO:0007669"/>
    <property type="project" value="UniProtKB-UniRule"/>
</dbReference>
<evidence type="ECO:0000256" key="8">
    <source>
        <dbReference type="ARBA" id="ARBA00037993"/>
    </source>
</evidence>
<keyword evidence="2 11" id="KW-0436">Ligase</keyword>